<dbReference type="AlphaFoldDB" id="A0AB38Z1X5"/>
<organism evidence="1 2">
    <name type="scientific">Acinetobacter soli</name>
    <dbReference type="NCBI Taxonomy" id="487316"/>
    <lineage>
        <taxon>Bacteria</taxon>
        <taxon>Pseudomonadati</taxon>
        <taxon>Pseudomonadota</taxon>
        <taxon>Gammaproteobacteria</taxon>
        <taxon>Moraxellales</taxon>
        <taxon>Moraxellaceae</taxon>
        <taxon>Acinetobacter</taxon>
    </lineage>
</organism>
<keyword evidence="1" id="KW-0614">Plasmid</keyword>
<evidence type="ECO:0008006" key="3">
    <source>
        <dbReference type="Google" id="ProtNLM"/>
    </source>
</evidence>
<reference evidence="1" key="1">
    <citation type="submission" date="2023-09" db="EMBL/GenBank/DDBJ databases">
        <title>Acinetobacter soli.</title>
        <authorList>
            <person name="Kim B."/>
            <person name="Kim D."/>
            <person name="Park D."/>
        </authorList>
    </citation>
    <scope>NUCLEOTIDE SEQUENCE</scope>
    <source>
        <strain evidence="1">2023.05</strain>
        <plasmid evidence="1">unnamed4</plasmid>
    </source>
</reference>
<gene>
    <name evidence="1" type="ORF">RHP80_18070</name>
</gene>
<geneLocation type="plasmid" evidence="1 2">
    <name>unnamed4</name>
</geneLocation>
<dbReference type="RefSeq" id="WP_043041656.1">
    <property type="nucleotide sequence ID" value="NZ_CP134210.1"/>
</dbReference>
<proteinExistence type="predicted"/>
<dbReference type="EMBL" id="CP134210">
    <property type="protein sequence ID" value="WND07598.1"/>
    <property type="molecule type" value="Genomic_DNA"/>
</dbReference>
<protein>
    <recommendedName>
        <fullName evidence="3">DUF4123 domain-containing protein</fullName>
    </recommendedName>
</protein>
<evidence type="ECO:0000313" key="1">
    <source>
        <dbReference type="EMBL" id="WND07598.1"/>
    </source>
</evidence>
<evidence type="ECO:0000313" key="2">
    <source>
        <dbReference type="Proteomes" id="UP001256400"/>
    </source>
</evidence>
<sequence>MAEHILFVFEGEKTENQIANNLLSFFIKEEGKVVVKSAYKTDIYWLYSQIIEDGDLDIFHLLKEKNDHLKEYSRDIFSQIYLFFDYDGHISTASPEKVETLLTFFNEETDNGKLYISYPMVEAIKCYKSRDETNNFRDLCYVVPQGSSFKQFVDGYVALQCRDLTCYSQDHWMEILHLNLKKYNWITSDKFDFSFDELCQNRLLEAQIYKFINPHNTVSVIASFPIMLTDYYGKSWLTGFVGNSD</sequence>
<name>A0AB38Z1X5_9GAMM</name>
<accession>A0AB38Z1X5</accession>
<dbReference type="Proteomes" id="UP001256400">
    <property type="component" value="Plasmid unnamed4"/>
</dbReference>